<name>A0A4Y4BD56_MICMQ</name>
<dbReference type="InterPro" id="IPR051917">
    <property type="entry name" value="Transposase-Integrase"/>
</dbReference>
<dbReference type="PANTHER" id="PTHR10948">
    <property type="entry name" value="TRANSPOSASE"/>
    <property type="match status" value="1"/>
</dbReference>
<dbReference type="Pfam" id="PF13936">
    <property type="entry name" value="HTH_38"/>
    <property type="match status" value="1"/>
</dbReference>
<dbReference type="RefSeq" id="WP_141388428.1">
    <property type="nucleotide sequence ID" value="NZ_BJNQ01000074.1"/>
</dbReference>
<dbReference type="AlphaFoldDB" id="A0A4Y4BD56"/>
<dbReference type="GO" id="GO:0032196">
    <property type="term" value="P:transposition"/>
    <property type="evidence" value="ECO:0007669"/>
    <property type="project" value="TreeGrafter"/>
</dbReference>
<dbReference type="InterPro" id="IPR025246">
    <property type="entry name" value="IS30-like_HTH"/>
</dbReference>
<dbReference type="PANTHER" id="PTHR10948:SF23">
    <property type="entry name" value="TRANSPOSASE INSI FOR INSERTION SEQUENCE ELEMENT IS30A-RELATED"/>
    <property type="match status" value="1"/>
</dbReference>
<evidence type="ECO:0000313" key="3">
    <source>
        <dbReference type="EMBL" id="GEC77130.1"/>
    </source>
</evidence>
<accession>A0A4Y4BD56</accession>
<gene>
    <name evidence="3" type="ORF">MLI01_32750</name>
</gene>
<dbReference type="SUPFAM" id="SSF46689">
    <property type="entry name" value="Homeodomain-like"/>
    <property type="match status" value="1"/>
</dbReference>
<protein>
    <recommendedName>
        <fullName evidence="2">Transposase IS30-like HTH domain-containing protein</fullName>
    </recommendedName>
</protein>
<dbReference type="GO" id="GO:0004803">
    <property type="term" value="F:transposase activity"/>
    <property type="evidence" value="ECO:0007669"/>
    <property type="project" value="TreeGrafter"/>
</dbReference>
<dbReference type="EMBL" id="BJNQ01000074">
    <property type="protein sequence ID" value="GEC77130.1"/>
    <property type="molecule type" value="Genomic_DNA"/>
</dbReference>
<sequence>MAFDVRADRSPQGPKPLLAERTKFFELISNGYGFREAAKIVGVTYRTTKRWRSGDNRTKKAGMVAPIGERPYRPRLSSRYLSERDRVFIADRVLAGWSLRAIAAEMKRSPSTISREISRNAHPDSGDYRPYAAQARADSRRPRPKVGKIAGNGELRAFVQAKLDLRWSPEQISRTLRREFPDREEMRVVHETIYLALYVGA</sequence>
<proteinExistence type="predicted"/>
<evidence type="ECO:0000313" key="4">
    <source>
        <dbReference type="Proteomes" id="UP000317410"/>
    </source>
</evidence>
<evidence type="ECO:0000256" key="1">
    <source>
        <dbReference type="SAM" id="MobiDB-lite"/>
    </source>
</evidence>
<reference evidence="3 4" key="1">
    <citation type="submission" date="2019-06" db="EMBL/GenBank/DDBJ databases">
        <title>Whole genome shotgun sequence of Microbacterium liquefaciens NBRC 15037.</title>
        <authorList>
            <person name="Hosoyama A."/>
            <person name="Uohara A."/>
            <person name="Ohji S."/>
            <person name="Ichikawa N."/>
        </authorList>
    </citation>
    <scope>NUCLEOTIDE SEQUENCE [LARGE SCALE GENOMIC DNA]</scope>
    <source>
        <strain evidence="3 4">NBRC 15037</strain>
    </source>
</reference>
<dbReference type="Proteomes" id="UP000317410">
    <property type="component" value="Unassembled WGS sequence"/>
</dbReference>
<dbReference type="InterPro" id="IPR009057">
    <property type="entry name" value="Homeodomain-like_sf"/>
</dbReference>
<feature type="region of interest" description="Disordered" evidence="1">
    <location>
        <begin position="112"/>
        <end position="147"/>
    </location>
</feature>
<organism evidence="3 4">
    <name type="scientific">Microbacterium maritypicum</name>
    <name type="common">Microbacterium liquefaciens</name>
    <dbReference type="NCBI Taxonomy" id="33918"/>
    <lineage>
        <taxon>Bacteria</taxon>
        <taxon>Bacillati</taxon>
        <taxon>Actinomycetota</taxon>
        <taxon>Actinomycetes</taxon>
        <taxon>Micrococcales</taxon>
        <taxon>Microbacteriaceae</taxon>
        <taxon>Microbacterium</taxon>
    </lineage>
</organism>
<feature type="domain" description="Transposase IS30-like HTH" evidence="2">
    <location>
        <begin position="79"/>
        <end position="120"/>
    </location>
</feature>
<dbReference type="GO" id="GO:0005829">
    <property type="term" value="C:cytosol"/>
    <property type="evidence" value="ECO:0007669"/>
    <property type="project" value="TreeGrafter"/>
</dbReference>
<comment type="caution">
    <text evidence="3">The sequence shown here is derived from an EMBL/GenBank/DDBJ whole genome shotgun (WGS) entry which is preliminary data.</text>
</comment>
<feature type="compositionally biased region" description="Basic and acidic residues" evidence="1">
    <location>
        <begin position="116"/>
        <end position="127"/>
    </location>
</feature>
<evidence type="ECO:0000259" key="2">
    <source>
        <dbReference type="Pfam" id="PF13936"/>
    </source>
</evidence>